<dbReference type="GO" id="GO:0009636">
    <property type="term" value="P:response to toxic substance"/>
    <property type="evidence" value="ECO:0007669"/>
    <property type="project" value="UniProtKB-ARBA"/>
</dbReference>
<keyword evidence="7 9" id="KW-1133">Transmembrane helix</keyword>
<dbReference type="InterPro" id="IPR001036">
    <property type="entry name" value="Acrflvin-R"/>
</dbReference>
<dbReference type="Gene3D" id="3.30.2090.10">
    <property type="entry name" value="Multidrug efflux transporter AcrB TolC docking domain, DN and DC subdomains"/>
    <property type="match status" value="2"/>
</dbReference>
<feature type="transmembrane region" description="Helical" evidence="9">
    <location>
        <begin position="12"/>
        <end position="31"/>
    </location>
</feature>
<dbReference type="PANTHER" id="PTHR32063">
    <property type="match status" value="1"/>
</dbReference>
<feature type="transmembrane region" description="Helical" evidence="9">
    <location>
        <begin position="910"/>
        <end position="930"/>
    </location>
</feature>
<feature type="transmembrane region" description="Helical" evidence="9">
    <location>
        <begin position="367"/>
        <end position="389"/>
    </location>
</feature>
<dbReference type="AlphaFoldDB" id="A0A8T4I9H1"/>
<dbReference type="Gene3D" id="3.30.70.1440">
    <property type="entry name" value="Multidrug efflux transporter AcrB pore domain"/>
    <property type="match status" value="1"/>
</dbReference>
<keyword evidence="8 9" id="KW-0472">Membrane</keyword>
<keyword evidence="6 9" id="KW-0812">Transmembrane</keyword>
<dbReference type="PRINTS" id="PR00702">
    <property type="entry name" value="ACRIFLAVINRP"/>
</dbReference>
<feature type="transmembrane region" description="Helical" evidence="9">
    <location>
        <begin position="1011"/>
        <end position="1039"/>
    </location>
</feature>
<feature type="transmembrane region" description="Helical" evidence="9">
    <location>
        <begin position="440"/>
        <end position="460"/>
    </location>
</feature>
<dbReference type="FunFam" id="3.30.2090.10:FF:000001">
    <property type="entry name" value="Efflux pump membrane transporter"/>
    <property type="match status" value="1"/>
</dbReference>
<organism evidence="10 11">
    <name type="scientific">Stakelama marina</name>
    <dbReference type="NCBI Taxonomy" id="2826939"/>
    <lineage>
        <taxon>Bacteria</taxon>
        <taxon>Pseudomonadati</taxon>
        <taxon>Pseudomonadota</taxon>
        <taxon>Alphaproteobacteria</taxon>
        <taxon>Sphingomonadales</taxon>
        <taxon>Sphingomonadaceae</taxon>
        <taxon>Stakelama</taxon>
    </lineage>
</organism>
<evidence type="ECO:0000313" key="10">
    <source>
        <dbReference type="EMBL" id="MBR0551658.1"/>
    </source>
</evidence>
<dbReference type="SUPFAM" id="SSF82693">
    <property type="entry name" value="Multidrug efflux transporter AcrB pore domain, PN1, PN2, PC1 and PC2 subdomains"/>
    <property type="match status" value="4"/>
</dbReference>
<dbReference type="Pfam" id="PF00873">
    <property type="entry name" value="ACR_tran"/>
    <property type="match status" value="1"/>
</dbReference>
<proteinExistence type="inferred from homology"/>
<dbReference type="NCBIfam" id="TIGR00915">
    <property type="entry name" value="2A0602"/>
    <property type="match status" value="1"/>
</dbReference>
<keyword evidence="4" id="KW-1003">Cell membrane</keyword>
<evidence type="ECO:0000256" key="9">
    <source>
        <dbReference type="RuleBase" id="RU364070"/>
    </source>
</evidence>
<dbReference type="GO" id="GO:0015562">
    <property type="term" value="F:efflux transmembrane transporter activity"/>
    <property type="evidence" value="ECO:0007669"/>
    <property type="project" value="InterPro"/>
</dbReference>
<comment type="caution">
    <text evidence="10">The sequence shown here is derived from an EMBL/GenBank/DDBJ whole genome shotgun (WGS) entry which is preliminary data.</text>
</comment>
<dbReference type="PANTHER" id="PTHR32063:SF32">
    <property type="entry name" value="AMINOGLYCOSIDE EFFLUX PUMP-RELATED"/>
    <property type="match status" value="1"/>
</dbReference>
<sequence>MLSRVFIDRPIFAWVIAIIVMLLGVGAIYTLPVEQYPDVAPPEVNISANYPGASAETLENSVTQVIEQQLTGIDGLLYFSSSSSSRGQARITATFRKGIDPDIAQVQVQNKVQQALPRLPQQVQQQGLRVTKSNPDFLLIVAVYDKTDQRTNQDVSDYIASNLQDPIGRVNGVGDTRVFGSQYAMRIWLNPDRLASYSLMPGDVIQAIQAQNTEVAAGEIGGQPMPDSQMLNATVTAQSRLHTPAQFANIILKSDQSGATVRLSDVARVELGAESYGVVSRVNGHPGAGMAISLAPGADALSTAALVKQEVAKQAKNFPPGLTYSYPRDSTDFIRLSIDEVVKTLIEAIILVVIVMFVFLQSWRATLIPTIAVPVVILGTFAMFAIAGFSINTLTLFGLVLAIGLLVDDAIVVVENVERLMEENPELTPREATIESMREIQVALVAIALVLSAVFLPMAFFGGSTGVIYRQFSLTIVSAMVLSVAVALILTPALTATLLKRKQDEGEGWFNRRFPAVRRTGERFRTRFNRGFDWTVHHYTAAIRTVVDRKYIFLLIYACVVAVLVVLFFRLPTSFLPVEDQGSVFIQFRLPPGATQARTQDVQMSVEKYLRQQEGGNIKTMFTASGTGGGGSGGQNTGIGYLALKDFDQRKGEQNSAGAIAERARKALSGLRDAQVFALVPGAIRGLGDTSGFTMELQNAGSLSREQFAAARDKVLAAAAKDPVLTSVRPSELPDVPTLHVEIDQQKLEALGLSQSDVNTTLSAAWGGRYVNDFIDRGRVKRVYVEGDAPYRSAPEDLGDWYVRSKDGQMAPFSSFAKTSWSQAPTELSRFSGLPAFEIQGQAAPGYSSGEAMNHIAAIAQKIPGISIAWAGISYQERLSSGQAPILYGLSLLVVFLCLAALYESWSIPVAVLLVIPLGLVGAVFAVTLRGLDNDVYMQIGLLTTMGLASKNAILMIEFAEQAEKQGMRVIDAAIEAARIRLRPILMTSFAFIFGVLPLAISTGAGANSRIAIGTAVIGGMLTATILAVFYIPLFFVIVRRSTRDVLKKLHHDDDGGQPAGEGA</sequence>
<evidence type="ECO:0000256" key="6">
    <source>
        <dbReference type="ARBA" id="ARBA00022692"/>
    </source>
</evidence>
<dbReference type="FunFam" id="3.30.70.1430:FF:000001">
    <property type="entry name" value="Efflux pump membrane transporter"/>
    <property type="match status" value="1"/>
</dbReference>
<evidence type="ECO:0000256" key="5">
    <source>
        <dbReference type="ARBA" id="ARBA00022519"/>
    </source>
</evidence>
<evidence type="ECO:0000256" key="2">
    <source>
        <dbReference type="ARBA" id="ARBA00010942"/>
    </source>
</evidence>
<evidence type="ECO:0000256" key="1">
    <source>
        <dbReference type="ARBA" id="ARBA00004429"/>
    </source>
</evidence>
<feature type="transmembrane region" description="Helical" evidence="9">
    <location>
        <begin position="341"/>
        <end position="360"/>
    </location>
</feature>
<dbReference type="Gene3D" id="1.20.1640.10">
    <property type="entry name" value="Multidrug efflux transporter AcrB transmembrane domain"/>
    <property type="match status" value="2"/>
</dbReference>
<evidence type="ECO:0000256" key="7">
    <source>
        <dbReference type="ARBA" id="ARBA00022989"/>
    </source>
</evidence>
<dbReference type="GO" id="GO:0042910">
    <property type="term" value="F:xenobiotic transmembrane transporter activity"/>
    <property type="evidence" value="ECO:0007669"/>
    <property type="project" value="TreeGrafter"/>
</dbReference>
<dbReference type="Proteomes" id="UP000676996">
    <property type="component" value="Unassembled WGS sequence"/>
</dbReference>
<feature type="transmembrane region" description="Helical" evidence="9">
    <location>
        <begin position="395"/>
        <end position="414"/>
    </location>
</feature>
<dbReference type="EMBL" id="JAGRQC010000001">
    <property type="protein sequence ID" value="MBR0551658.1"/>
    <property type="molecule type" value="Genomic_DNA"/>
</dbReference>
<dbReference type="Gene3D" id="3.30.70.1320">
    <property type="entry name" value="Multidrug efflux transporter AcrB pore domain like"/>
    <property type="match status" value="1"/>
</dbReference>
<feature type="transmembrane region" description="Helical" evidence="9">
    <location>
        <begin position="551"/>
        <end position="571"/>
    </location>
</feature>
<dbReference type="SUPFAM" id="SSF82866">
    <property type="entry name" value="Multidrug efflux transporter AcrB transmembrane domain"/>
    <property type="match status" value="2"/>
</dbReference>
<evidence type="ECO:0000256" key="8">
    <source>
        <dbReference type="ARBA" id="ARBA00023136"/>
    </source>
</evidence>
<dbReference type="InterPro" id="IPR004764">
    <property type="entry name" value="MdtF-like"/>
</dbReference>
<evidence type="ECO:0000256" key="3">
    <source>
        <dbReference type="ARBA" id="ARBA00022448"/>
    </source>
</evidence>
<feature type="transmembrane region" description="Helical" evidence="9">
    <location>
        <begin position="472"/>
        <end position="494"/>
    </location>
</feature>
<dbReference type="RefSeq" id="WP_284052926.1">
    <property type="nucleotide sequence ID" value="NZ_JAGRQC010000001.1"/>
</dbReference>
<feature type="transmembrane region" description="Helical" evidence="9">
    <location>
        <begin position="936"/>
        <end position="959"/>
    </location>
</feature>
<name>A0A8T4I9H1_9SPHN</name>
<evidence type="ECO:0000313" key="11">
    <source>
        <dbReference type="Proteomes" id="UP000676996"/>
    </source>
</evidence>
<dbReference type="NCBIfam" id="NF000282">
    <property type="entry name" value="RND_permease_1"/>
    <property type="match status" value="1"/>
</dbReference>
<evidence type="ECO:0000256" key="4">
    <source>
        <dbReference type="ARBA" id="ARBA00022475"/>
    </source>
</evidence>
<reference evidence="10" key="1">
    <citation type="submission" date="2021-04" db="EMBL/GenBank/DDBJ databases">
        <title>Ouciella asimina sp. nov., isolated from the surface seawater in the hydrothermal field of Okinawa Trough.</title>
        <authorList>
            <person name="Shuang W."/>
        </authorList>
    </citation>
    <scope>NUCLEOTIDE SEQUENCE</scope>
    <source>
        <strain evidence="10">LXI357</strain>
    </source>
</reference>
<comment type="similarity">
    <text evidence="2 9">Belongs to the resistance-nodulation-cell division (RND) (TC 2.A.6) family.</text>
</comment>
<accession>A0A8T4I9H1</accession>
<dbReference type="InterPro" id="IPR027463">
    <property type="entry name" value="AcrB_DN_DC_subdom"/>
</dbReference>
<gene>
    <name evidence="10" type="ORF">J7S20_03955</name>
</gene>
<feature type="transmembrane region" description="Helical" evidence="9">
    <location>
        <begin position="886"/>
        <end position="903"/>
    </location>
</feature>
<keyword evidence="3 9" id="KW-0813">Transport</keyword>
<dbReference type="FunFam" id="1.20.1640.10:FF:000001">
    <property type="entry name" value="Efflux pump membrane transporter"/>
    <property type="match status" value="1"/>
</dbReference>
<keyword evidence="5 9" id="KW-0997">Cell inner membrane</keyword>
<dbReference type="SUPFAM" id="SSF82714">
    <property type="entry name" value="Multidrug efflux transporter AcrB TolC docking domain, DN and DC subdomains"/>
    <property type="match status" value="2"/>
</dbReference>
<feature type="transmembrane region" description="Helical" evidence="9">
    <location>
        <begin position="985"/>
        <end position="1005"/>
    </location>
</feature>
<dbReference type="GO" id="GO:0005886">
    <property type="term" value="C:plasma membrane"/>
    <property type="evidence" value="ECO:0007669"/>
    <property type="project" value="UniProtKB-SubCell"/>
</dbReference>
<protein>
    <recommendedName>
        <fullName evidence="9">Efflux pump membrane transporter</fullName>
    </recommendedName>
</protein>
<comment type="subcellular location">
    <subcellularLocation>
        <location evidence="1 9">Cell inner membrane</location>
        <topology evidence="1 9">Multi-pass membrane protein</topology>
    </subcellularLocation>
</comment>
<keyword evidence="11" id="KW-1185">Reference proteome</keyword>
<dbReference type="Gene3D" id="3.30.70.1430">
    <property type="entry name" value="Multidrug efflux transporter AcrB pore domain"/>
    <property type="match status" value="2"/>
</dbReference>